<dbReference type="EMBL" id="OU015567">
    <property type="protein sequence ID" value="CAG5110217.1"/>
    <property type="molecule type" value="Genomic_DNA"/>
</dbReference>
<name>A0ABN7T1S4_OIKDI</name>
<protein>
    <submittedName>
        <fullName evidence="1">Oidioi.mRNA.OKI2018_I69.chr2.g4642.t1.cds</fullName>
    </submittedName>
</protein>
<evidence type="ECO:0000313" key="2">
    <source>
        <dbReference type="Proteomes" id="UP001158576"/>
    </source>
</evidence>
<proteinExistence type="predicted"/>
<accession>A0ABN7T1S4</accession>
<gene>
    <name evidence="1" type="ORF">OKIOD_LOCUS13407</name>
</gene>
<reference evidence="1 2" key="1">
    <citation type="submission" date="2021-04" db="EMBL/GenBank/DDBJ databases">
        <authorList>
            <person name="Bliznina A."/>
        </authorList>
    </citation>
    <scope>NUCLEOTIDE SEQUENCE [LARGE SCALE GENOMIC DNA]</scope>
</reference>
<evidence type="ECO:0000313" key="1">
    <source>
        <dbReference type="EMBL" id="CAG5110217.1"/>
    </source>
</evidence>
<organism evidence="1 2">
    <name type="scientific">Oikopleura dioica</name>
    <name type="common">Tunicate</name>
    <dbReference type="NCBI Taxonomy" id="34765"/>
    <lineage>
        <taxon>Eukaryota</taxon>
        <taxon>Metazoa</taxon>
        <taxon>Chordata</taxon>
        <taxon>Tunicata</taxon>
        <taxon>Appendicularia</taxon>
        <taxon>Copelata</taxon>
        <taxon>Oikopleuridae</taxon>
        <taxon>Oikopleura</taxon>
    </lineage>
</organism>
<dbReference type="Proteomes" id="UP001158576">
    <property type="component" value="Chromosome 2"/>
</dbReference>
<keyword evidence="2" id="KW-1185">Reference proteome</keyword>
<sequence>MRTVFLLIAQPHQALAEHDNGYLREIARQQNIGYHARPVQASYSLSSSSNINSFRQRSAVVPRSDDDFGAYDYYYAGLQDETSDIAIKKVSRIAGQARDWIENNVQSDYIKRGKLDRAIKKVEDKLLKTLSRPCAKDELTQEESLALQSTFLSAKRSTAPLDEILRFTTIWRKMATTYLVDCPRMEKLKNKIFKFQKQFVNHLDKSKKD</sequence>